<dbReference type="RefSeq" id="WP_378962866.1">
    <property type="nucleotide sequence ID" value="NZ_JBHRXC010000001.1"/>
</dbReference>
<gene>
    <name evidence="1" type="ORF">ACFOUY_19095</name>
</gene>
<dbReference type="EMBL" id="JBHSBY010000143">
    <property type="protein sequence ID" value="MFC4198821.1"/>
    <property type="molecule type" value="Genomic_DNA"/>
</dbReference>
<evidence type="ECO:0000313" key="2">
    <source>
        <dbReference type="Proteomes" id="UP001595792"/>
    </source>
</evidence>
<sequence>MNACFPVEGSDATINFGYNQIGPVLDEYGAQIITSKYINAMTEKDINVLMAHGTTGIDGFKYFSSRS</sequence>
<organism evidence="1 2">
    <name type="scientific">Pedobacter jamesrossensis</name>
    <dbReference type="NCBI Taxonomy" id="1908238"/>
    <lineage>
        <taxon>Bacteria</taxon>
        <taxon>Pseudomonadati</taxon>
        <taxon>Bacteroidota</taxon>
        <taxon>Sphingobacteriia</taxon>
        <taxon>Sphingobacteriales</taxon>
        <taxon>Sphingobacteriaceae</taxon>
        <taxon>Pedobacter</taxon>
    </lineage>
</organism>
<accession>A0ABV8NPU6</accession>
<evidence type="ECO:0000313" key="1">
    <source>
        <dbReference type="EMBL" id="MFC4198821.1"/>
    </source>
</evidence>
<comment type="caution">
    <text evidence="1">The sequence shown here is derived from an EMBL/GenBank/DDBJ whole genome shotgun (WGS) entry which is preliminary data.</text>
</comment>
<keyword evidence="2" id="KW-1185">Reference proteome</keyword>
<name>A0ABV8NPU6_9SPHI</name>
<reference evidence="2" key="1">
    <citation type="journal article" date="2019" name="Int. J. Syst. Evol. Microbiol.">
        <title>The Global Catalogue of Microorganisms (GCM) 10K type strain sequencing project: providing services to taxonomists for standard genome sequencing and annotation.</title>
        <authorList>
            <consortium name="The Broad Institute Genomics Platform"/>
            <consortium name="The Broad Institute Genome Sequencing Center for Infectious Disease"/>
            <person name="Wu L."/>
            <person name="Ma J."/>
        </authorList>
    </citation>
    <scope>NUCLEOTIDE SEQUENCE [LARGE SCALE GENOMIC DNA]</scope>
    <source>
        <strain evidence="2">CCM 8689</strain>
    </source>
</reference>
<dbReference type="Proteomes" id="UP001595792">
    <property type="component" value="Unassembled WGS sequence"/>
</dbReference>
<proteinExistence type="predicted"/>
<protein>
    <submittedName>
        <fullName evidence="1">Uncharacterized protein</fullName>
    </submittedName>
</protein>